<accession>A0AAD6UBT9</accession>
<dbReference type="Gene3D" id="3.80.10.10">
    <property type="entry name" value="Ribonuclease Inhibitor"/>
    <property type="match status" value="1"/>
</dbReference>
<organism evidence="2 3">
    <name type="scientific">Mycena belliarum</name>
    <dbReference type="NCBI Taxonomy" id="1033014"/>
    <lineage>
        <taxon>Eukaryota</taxon>
        <taxon>Fungi</taxon>
        <taxon>Dikarya</taxon>
        <taxon>Basidiomycota</taxon>
        <taxon>Agaricomycotina</taxon>
        <taxon>Agaricomycetes</taxon>
        <taxon>Agaricomycetidae</taxon>
        <taxon>Agaricales</taxon>
        <taxon>Marasmiineae</taxon>
        <taxon>Mycenaceae</taxon>
        <taxon>Mycena</taxon>
    </lineage>
</organism>
<protein>
    <recommendedName>
        <fullName evidence="1">F-box domain-containing protein</fullName>
    </recommendedName>
</protein>
<reference evidence="2" key="1">
    <citation type="submission" date="2023-03" db="EMBL/GenBank/DDBJ databases">
        <title>Massive genome expansion in bonnet fungi (Mycena s.s.) driven by repeated elements and novel gene families across ecological guilds.</title>
        <authorList>
            <consortium name="Lawrence Berkeley National Laboratory"/>
            <person name="Harder C.B."/>
            <person name="Miyauchi S."/>
            <person name="Viragh M."/>
            <person name="Kuo A."/>
            <person name="Thoen E."/>
            <person name="Andreopoulos B."/>
            <person name="Lu D."/>
            <person name="Skrede I."/>
            <person name="Drula E."/>
            <person name="Henrissat B."/>
            <person name="Morin E."/>
            <person name="Kohler A."/>
            <person name="Barry K."/>
            <person name="LaButti K."/>
            <person name="Morin E."/>
            <person name="Salamov A."/>
            <person name="Lipzen A."/>
            <person name="Mereny Z."/>
            <person name="Hegedus B."/>
            <person name="Baldrian P."/>
            <person name="Stursova M."/>
            <person name="Weitz H."/>
            <person name="Taylor A."/>
            <person name="Grigoriev I.V."/>
            <person name="Nagy L.G."/>
            <person name="Martin F."/>
            <person name="Kauserud H."/>
        </authorList>
    </citation>
    <scope>NUCLEOTIDE SEQUENCE</scope>
    <source>
        <strain evidence="2">CBHHK173m</strain>
    </source>
</reference>
<dbReference type="Proteomes" id="UP001222325">
    <property type="component" value="Unassembled WGS sequence"/>
</dbReference>
<gene>
    <name evidence="2" type="ORF">B0H15DRAFT_972671</name>
</gene>
<dbReference type="EMBL" id="JARJCN010000017">
    <property type="protein sequence ID" value="KAJ7092948.1"/>
    <property type="molecule type" value="Genomic_DNA"/>
</dbReference>
<name>A0AAD6UBT9_9AGAR</name>
<evidence type="ECO:0000259" key="1">
    <source>
        <dbReference type="PROSITE" id="PS50181"/>
    </source>
</evidence>
<dbReference type="AlphaFoldDB" id="A0AAD6UBT9"/>
<evidence type="ECO:0000313" key="3">
    <source>
        <dbReference type="Proteomes" id="UP001222325"/>
    </source>
</evidence>
<keyword evidence="3" id="KW-1185">Reference proteome</keyword>
<proteinExistence type="predicted"/>
<sequence>MSAFPPEVWMRIFSFVKDTETFKHLALTSHQFEALAQEEQVRSMCWSTAVDVKGGFTHWRTDPRRRLVQDLDIRLVESLEKFDGGWSTSVPRLQIFANLSTVTLRNGRITPAVHAVLAQLPKLRRLRLQCTSLCAIVHGAEPPASSATVTDLLLQEVRVVDAMGTQLTSDALLARDMSLLPRALLHGLRGLAISSDESASRVLRQTLALIPHAPRLARLSVEGPPALPVPVPEPAQALALPALTAFRGPQCLAALLVPSALALADVALTDELSPAGALSVLAALHPRAVRSVELALTRWDAAVLHEIAHRFAACTRVRLAYCYRGPSDAELLALGAQHLAGMPLLDTLLIHARPGAAVQTAPRAYYGKDYGEALRRWEAEGAAGLREVPLPLSREASMAYLAVWTKWTPRLEVVSLGERLWTRAFGGTVWSS</sequence>
<feature type="domain" description="F-box" evidence="1">
    <location>
        <begin position="1"/>
        <end position="49"/>
    </location>
</feature>
<comment type="caution">
    <text evidence="2">The sequence shown here is derived from an EMBL/GenBank/DDBJ whole genome shotgun (WGS) entry which is preliminary data.</text>
</comment>
<evidence type="ECO:0000313" key="2">
    <source>
        <dbReference type="EMBL" id="KAJ7092948.1"/>
    </source>
</evidence>
<dbReference type="InterPro" id="IPR032675">
    <property type="entry name" value="LRR_dom_sf"/>
</dbReference>
<dbReference type="InterPro" id="IPR001810">
    <property type="entry name" value="F-box_dom"/>
</dbReference>
<dbReference type="PROSITE" id="PS50181">
    <property type="entry name" value="FBOX"/>
    <property type="match status" value="1"/>
</dbReference>